<dbReference type="EMBL" id="JAEUBG010005727">
    <property type="protein sequence ID" value="KAH3672957.1"/>
    <property type="molecule type" value="Genomic_DNA"/>
</dbReference>
<protein>
    <submittedName>
        <fullName evidence="2">Uncharacterized protein</fullName>
    </submittedName>
</protein>
<feature type="region of interest" description="Disordered" evidence="1">
    <location>
        <begin position="54"/>
        <end position="79"/>
    </location>
</feature>
<reference evidence="2" key="2">
    <citation type="submission" date="2021-01" db="EMBL/GenBank/DDBJ databases">
        <authorList>
            <person name="Schikora-Tamarit M.A."/>
        </authorList>
    </citation>
    <scope>NUCLEOTIDE SEQUENCE</scope>
    <source>
        <strain evidence="2">CBS2887</strain>
    </source>
</reference>
<accession>A0A9P8PKF5</accession>
<comment type="caution">
    <text evidence="2">The sequence shown here is derived from an EMBL/GenBank/DDBJ whole genome shotgun (WGS) entry which is preliminary data.</text>
</comment>
<keyword evidence="3" id="KW-1185">Reference proteome</keyword>
<proteinExistence type="predicted"/>
<organism evidence="2 3">
    <name type="scientific">Wickerhamomyces pijperi</name>
    <name type="common">Yeast</name>
    <name type="synonym">Pichia pijperi</name>
    <dbReference type="NCBI Taxonomy" id="599730"/>
    <lineage>
        <taxon>Eukaryota</taxon>
        <taxon>Fungi</taxon>
        <taxon>Dikarya</taxon>
        <taxon>Ascomycota</taxon>
        <taxon>Saccharomycotina</taxon>
        <taxon>Saccharomycetes</taxon>
        <taxon>Phaffomycetales</taxon>
        <taxon>Wickerhamomycetaceae</taxon>
        <taxon>Wickerhamomyces</taxon>
    </lineage>
</organism>
<gene>
    <name evidence="2" type="ORF">WICPIJ_009966</name>
</gene>
<dbReference type="AlphaFoldDB" id="A0A9P8PKF5"/>
<evidence type="ECO:0000256" key="1">
    <source>
        <dbReference type="SAM" id="MobiDB-lite"/>
    </source>
</evidence>
<feature type="compositionally biased region" description="Basic and acidic residues" evidence="1">
    <location>
        <begin position="55"/>
        <end position="66"/>
    </location>
</feature>
<sequence>MNKINAARTPYLVIPVAKSSNLICKGVCSGSMANDSIVLPWMELSPTEVTTALHTPDKSLEPDSKKGSGTPFLIPISSV</sequence>
<evidence type="ECO:0000313" key="3">
    <source>
        <dbReference type="Proteomes" id="UP000774326"/>
    </source>
</evidence>
<evidence type="ECO:0000313" key="2">
    <source>
        <dbReference type="EMBL" id="KAH3672957.1"/>
    </source>
</evidence>
<dbReference type="Proteomes" id="UP000774326">
    <property type="component" value="Unassembled WGS sequence"/>
</dbReference>
<name>A0A9P8PKF5_WICPI</name>
<reference evidence="2" key="1">
    <citation type="journal article" date="2021" name="Open Biol.">
        <title>Shared evolutionary footprints suggest mitochondrial oxidative damage underlies multiple complex I losses in fungi.</title>
        <authorList>
            <person name="Schikora-Tamarit M.A."/>
            <person name="Marcet-Houben M."/>
            <person name="Nosek J."/>
            <person name="Gabaldon T."/>
        </authorList>
    </citation>
    <scope>NUCLEOTIDE SEQUENCE</scope>
    <source>
        <strain evidence="2">CBS2887</strain>
    </source>
</reference>